<proteinExistence type="predicted"/>
<keyword evidence="2" id="KW-1185">Reference proteome</keyword>
<organism evidence="1 2">
    <name type="scientific">Cryptosporidium xiaoi</name>
    <dbReference type="NCBI Taxonomy" id="659607"/>
    <lineage>
        <taxon>Eukaryota</taxon>
        <taxon>Sar</taxon>
        <taxon>Alveolata</taxon>
        <taxon>Apicomplexa</taxon>
        <taxon>Conoidasida</taxon>
        <taxon>Coccidia</taxon>
        <taxon>Eucoccidiorida</taxon>
        <taxon>Eimeriorina</taxon>
        <taxon>Cryptosporidiidae</taxon>
        <taxon>Cryptosporidium</taxon>
    </lineage>
</organism>
<gene>
    <name evidence="1" type="ORF">RS030_193010</name>
</gene>
<dbReference type="EMBL" id="JAWDEY010000010">
    <property type="protein sequence ID" value="KAK6589808.1"/>
    <property type="molecule type" value="Genomic_DNA"/>
</dbReference>
<evidence type="ECO:0000313" key="1">
    <source>
        <dbReference type="EMBL" id="KAK6589808.1"/>
    </source>
</evidence>
<reference evidence="1 2" key="1">
    <citation type="submission" date="2023-10" db="EMBL/GenBank/DDBJ databases">
        <title>Comparative genomics analysis reveals potential genetic determinants of host preference in Cryptosporidium xiaoi.</title>
        <authorList>
            <person name="Xiao L."/>
            <person name="Li J."/>
        </authorList>
    </citation>
    <scope>NUCLEOTIDE SEQUENCE [LARGE SCALE GENOMIC DNA]</scope>
    <source>
        <strain evidence="1 2">52996</strain>
    </source>
</reference>
<name>A0AAV9XYK1_9CRYT</name>
<comment type="caution">
    <text evidence="1">The sequence shown here is derived from an EMBL/GenBank/DDBJ whole genome shotgun (WGS) entry which is preliminary data.</text>
</comment>
<dbReference type="AlphaFoldDB" id="A0AAV9XYK1"/>
<dbReference type="Proteomes" id="UP001311799">
    <property type="component" value="Unassembled WGS sequence"/>
</dbReference>
<evidence type="ECO:0000313" key="2">
    <source>
        <dbReference type="Proteomes" id="UP001311799"/>
    </source>
</evidence>
<sequence length="325" mass="37426">MPELANINKEIIFNSSKRKTLNDIFKTWRNKLYKVIQSRPKRNQLNESNETVTDDNDKYVSSQIVHLKVLNYPNYDLTEKCSDNFLSKIPFGSGNCSNLQLSLLGPALRRKNKHFSKRDELEDICKSQVNRMSSKNLLENIEFARKLSEERINRARNYYKKLQAHVRSDALNEVVEYIFNELDENDLTILLKYSFDTKCNNTSELELSEVYLKASSKIDNSHEVNSNTTITKDCSENDYSFTENFRMPQIMNSSNGTSELPLVDYDTVINNSLLLLESDFSNLDTASDYLVSRISSVSLEINKTIASCIEKKIINIKTGKYQGNV</sequence>
<protein>
    <submittedName>
        <fullName evidence="1">Uncharacterized protein</fullName>
    </submittedName>
</protein>
<accession>A0AAV9XYK1</accession>